<dbReference type="OrthoDB" id="9804079at2"/>
<reference evidence="3 4" key="1">
    <citation type="submission" date="2019-01" db="EMBL/GenBank/DDBJ databases">
        <authorList>
            <person name="Chen W.-M."/>
        </authorList>
    </citation>
    <scope>NUCLEOTIDE SEQUENCE [LARGE SCALE GENOMIC DNA]</scope>
    <source>
        <strain evidence="3 4">CCP-6</strain>
    </source>
</reference>
<dbReference type="InterPro" id="IPR007296">
    <property type="entry name" value="DUF403"/>
</dbReference>
<sequence length="825" mass="87363">MRTAAGDTPVLDEMVDGNGQIRPHWRALIGAVGGLGKPQLDERAGRLARAAEDEGVASLLPGITSTETGWRCDPIPLPITAREFAALEAGLTQRARLLEAVLADIYGPQHLLKEGLLPAALVFANPHFLRPGRHATNPPHRPMLHLAGMDVIRCPDGIWRVVSDRTAMVSGLGYALENRRLMNQAMAEALVVVKPRALSSFFELWQESLQRLAPHGRTAPAVALLSPGHMQPHWFEHVVLGREISAALVEAGDLTVRGGGLYLKTLAGLQQVDVLLNRAEAAQLDPMEFPAAQATAGVPGLLDAARHGALTVLNAPGAGLAESPALMAFLPALCRRLLGEELLLESLETHWLSTPGARDAVAASGDDWLLRPATDGAAGALPMPGIEAAARPGNLAATRWPIGSQAPSFGRKGLAPMPVMLRLFAISDGEDWHALPGGFARALEADHPVSGRLPQYGLSKDVWVLAEDEAPLRGPGPQALPPLPIRRSAGALPSRVADNLFWLGRYVERLDRAARLIRAVLARLRRGSALPHESAEVLALARCLRDAGLIGEEAMPTLAGATGLVGALGRAASPEGAVGQLQSRVAGLAGMVRDRLTADMHAAFTHALRKARAAGEAAPGGLDMLSRAMVANMRFATVLAGVAAENMVRGGAWLFLDLGRRVERGQSVLAEIEVLLKVPPARVEPGLKLILELCDSVITYRSRYLAVVQPAPVLDLVLADPSNPRGLAFQLAAIQTALTEVSGDAEDDLAEEAATLTRQADALVHDVLGAHDQPVAAAALPPRLTAMAETLRALSDAMTRRYFALLPPARALGLDEATEPADVLP</sequence>
<dbReference type="RefSeq" id="WP_127789537.1">
    <property type="nucleotide sequence ID" value="NZ_SACL01000009.1"/>
</dbReference>
<dbReference type="Proteomes" id="UP000282957">
    <property type="component" value="Unassembled WGS sequence"/>
</dbReference>
<protein>
    <submittedName>
        <fullName evidence="3">Uncharacterized protein</fullName>
    </submittedName>
</protein>
<name>A0A437M246_9PROT</name>
<dbReference type="PANTHER" id="PTHR34595:SF2">
    <property type="entry name" value="BLR2978 PROTEIN"/>
    <property type="match status" value="1"/>
</dbReference>
<accession>A0A437M246</accession>
<evidence type="ECO:0000259" key="1">
    <source>
        <dbReference type="Pfam" id="PF04168"/>
    </source>
</evidence>
<dbReference type="SUPFAM" id="SSF56059">
    <property type="entry name" value="Glutathione synthetase ATP-binding domain-like"/>
    <property type="match status" value="1"/>
</dbReference>
<dbReference type="InterPro" id="IPR051680">
    <property type="entry name" value="ATP-dep_Glu-Cys_Ligase-2"/>
</dbReference>
<keyword evidence="4" id="KW-1185">Reference proteome</keyword>
<feature type="domain" description="Circularly permuted ATP-grasp type 2" evidence="2">
    <location>
        <begin position="76"/>
        <end position="441"/>
    </location>
</feature>
<dbReference type="EMBL" id="SACL01000009">
    <property type="protein sequence ID" value="RVT91790.1"/>
    <property type="molecule type" value="Genomic_DNA"/>
</dbReference>
<evidence type="ECO:0000313" key="4">
    <source>
        <dbReference type="Proteomes" id="UP000282957"/>
    </source>
</evidence>
<dbReference type="Pfam" id="PF04168">
    <property type="entry name" value="Alpha-E"/>
    <property type="match status" value="1"/>
</dbReference>
<dbReference type="Gene3D" id="3.40.50.11290">
    <property type="match status" value="1"/>
</dbReference>
<evidence type="ECO:0000259" key="2">
    <source>
        <dbReference type="Pfam" id="PF14403"/>
    </source>
</evidence>
<dbReference type="Pfam" id="PF14403">
    <property type="entry name" value="CP_ATPgrasp_2"/>
    <property type="match status" value="1"/>
</dbReference>
<evidence type="ECO:0000313" key="3">
    <source>
        <dbReference type="EMBL" id="RVT91790.1"/>
    </source>
</evidence>
<dbReference type="AlphaFoldDB" id="A0A437M246"/>
<feature type="domain" description="DUF403" evidence="1">
    <location>
        <begin position="492"/>
        <end position="803"/>
    </location>
</feature>
<proteinExistence type="predicted"/>
<dbReference type="InterPro" id="IPR025841">
    <property type="entry name" value="CP_ATPgrasp_2"/>
</dbReference>
<organism evidence="3 4">
    <name type="scientific">Rhodovarius crocodyli</name>
    <dbReference type="NCBI Taxonomy" id="1979269"/>
    <lineage>
        <taxon>Bacteria</taxon>
        <taxon>Pseudomonadati</taxon>
        <taxon>Pseudomonadota</taxon>
        <taxon>Alphaproteobacteria</taxon>
        <taxon>Acetobacterales</taxon>
        <taxon>Roseomonadaceae</taxon>
        <taxon>Rhodovarius</taxon>
    </lineage>
</organism>
<comment type="caution">
    <text evidence="3">The sequence shown here is derived from an EMBL/GenBank/DDBJ whole genome shotgun (WGS) entry which is preliminary data.</text>
</comment>
<dbReference type="PANTHER" id="PTHR34595">
    <property type="entry name" value="BLR5612 PROTEIN"/>
    <property type="match status" value="1"/>
</dbReference>
<gene>
    <name evidence="3" type="ORF">EOD42_20970</name>
</gene>